<dbReference type="InterPro" id="IPR040624">
    <property type="entry name" value="HalOD1"/>
</dbReference>
<protein>
    <submittedName>
        <fullName evidence="2">HalOD1 output domain-containing protein</fullName>
    </submittedName>
</protein>
<dbReference type="Proteomes" id="UP001596099">
    <property type="component" value="Unassembled WGS sequence"/>
</dbReference>
<dbReference type="RefSeq" id="WP_247417665.1">
    <property type="nucleotide sequence ID" value="NZ_JALLGW010000001.1"/>
</dbReference>
<evidence type="ECO:0000259" key="1">
    <source>
        <dbReference type="Pfam" id="PF18545"/>
    </source>
</evidence>
<reference evidence="2 3" key="1">
    <citation type="journal article" date="2019" name="Int. J. Syst. Evol. Microbiol.">
        <title>The Global Catalogue of Microorganisms (GCM) 10K type strain sequencing project: providing services to taxonomists for standard genome sequencing and annotation.</title>
        <authorList>
            <consortium name="The Broad Institute Genomics Platform"/>
            <consortium name="The Broad Institute Genome Sequencing Center for Infectious Disease"/>
            <person name="Wu L."/>
            <person name="Ma J."/>
        </authorList>
    </citation>
    <scope>NUCLEOTIDE SEQUENCE [LARGE SCALE GENOMIC DNA]</scope>
    <source>
        <strain evidence="2 3">CGMCC 1.12543</strain>
    </source>
</reference>
<name>A0ABD5RS78_9EURY</name>
<dbReference type="Pfam" id="PF18545">
    <property type="entry name" value="HalOD1"/>
    <property type="match status" value="1"/>
</dbReference>
<accession>A0ABD5RS78</accession>
<dbReference type="AlphaFoldDB" id="A0ABD5RS78"/>
<dbReference type="EMBL" id="JBHSQH010000001">
    <property type="protein sequence ID" value="MFC5973292.1"/>
    <property type="molecule type" value="Genomic_DNA"/>
</dbReference>
<comment type="caution">
    <text evidence="2">The sequence shown here is derived from an EMBL/GenBank/DDBJ whole genome shotgun (WGS) entry which is preliminary data.</text>
</comment>
<gene>
    <name evidence="2" type="ORF">ACFPYI_18330</name>
</gene>
<feature type="domain" description="Halobacterial output" evidence="1">
    <location>
        <begin position="29"/>
        <end position="102"/>
    </location>
</feature>
<evidence type="ECO:0000313" key="2">
    <source>
        <dbReference type="EMBL" id="MFC5973292.1"/>
    </source>
</evidence>
<evidence type="ECO:0000313" key="3">
    <source>
        <dbReference type="Proteomes" id="UP001596099"/>
    </source>
</evidence>
<organism evidence="2 3">
    <name type="scientific">Halomarina salina</name>
    <dbReference type="NCBI Taxonomy" id="1872699"/>
    <lineage>
        <taxon>Archaea</taxon>
        <taxon>Methanobacteriati</taxon>
        <taxon>Methanobacteriota</taxon>
        <taxon>Stenosarchaea group</taxon>
        <taxon>Halobacteria</taxon>
        <taxon>Halobacteriales</taxon>
        <taxon>Natronomonadaceae</taxon>
        <taxon>Halomarina</taxon>
    </lineage>
</organism>
<sequence>MTHHRTSHLAEEAWKTDGSDVQVPFVPGDESICETVVLAIARRIGDAPARIPLLHDAVDVDALEALFDGRYEGTALDTVRAVSFRYADHLVRIYSTGCVTLTQLDDPGTSSGGATA</sequence>
<proteinExistence type="predicted"/>
<keyword evidence="3" id="KW-1185">Reference proteome</keyword>